<dbReference type="EMBL" id="LR134406">
    <property type="protein sequence ID" value="VEH71101.1"/>
    <property type="molecule type" value="Genomic_DNA"/>
</dbReference>
<feature type="domain" description="ABC3 transporter permease C-terminal" evidence="8">
    <location>
        <begin position="742"/>
        <end position="855"/>
    </location>
</feature>
<dbReference type="PANTHER" id="PTHR30572:SF4">
    <property type="entry name" value="ABC TRANSPORTER PERMEASE YTRF"/>
    <property type="match status" value="1"/>
</dbReference>
<dbReference type="GO" id="GO:0005886">
    <property type="term" value="C:plasma membrane"/>
    <property type="evidence" value="ECO:0007669"/>
    <property type="project" value="UniProtKB-SubCell"/>
</dbReference>
<feature type="transmembrane region" description="Helical" evidence="7">
    <location>
        <begin position="361"/>
        <end position="388"/>
    </location>
</feature>
<dbReference type="GO" id="GO:0022857">
    <property type="term" value="F:transmembrane transporter activity"/>
    <property type="evidence" value="ECO:0007669"/>
    <property type="project" value="TreeGrafter"/>
</dbReference>
<dbReference type="Pfam" id="PF02687">
    <property type="entry name" value="FtsX"/>
    <property type="match status" value="1"/>
</dbReference>
<comment type="subcellular location">
    <subcellularLocation>
        <location evidence="1">Cell membrane</location>
        <topology evidence="1">Multi-pass membrane protein</topology>
    </subcellularLocation>
</comment>
<evidence type="ECO:0000313" key="10">
    <source>
        <dbReference type="Proteomes" id="UP000273044"/>
    </source>
</evidence>
<sequence>MKLSRLARRMFIADIWAPLLLALFVAVVSGLVTLAPRALAQADAEYLASRVGEVSAVRGDLRARWDTEVAVGGSGTDDPWGVWFDSLNRLRAAQPEPLRGLLGSPQILAHLGAQSVFVPQGTEFYQVRVTLTANPEMTSQFELVSGRWPQPGVSPQTGNVEVVLPDDVAARIGKRAGDALGEGIALVGTVRIADPAAPRWRFDPSLQLEQEVDPNSGTAAAVAAFMAPEDLLNVAAESGTRVGFFVWYPLDAASLAAGRVSLPELRTQLVGFQSDVREVVPADALEPALKRQEARFDTGLTEVLDGIVKQQCTTASLVAVVVAGPVGVAVALMLVAVRMVLQRHRATLVITRSRGASPRQLRVWAAGWGLLAGMPAALLGHLAATLLVPFDIGAWQWLPTIVAGLLPAAMLALGVEATTPTGRKDLSVSGGGRWRIAAEVAVLAGAALACWQLFTRDAGSDAGIDWLATLTPLALAAAGCVAALRFYPLPLTGLVRWFRRGPGLTGFLGTTRALRAPTAGGVPAMAVVLGAAVAVAGVGLFGTVSHGARAAVWQDVGAAVKLSGPRITDDLLAKVRAIDGVVAAGRLFFTGNQRDLKGHDVRLWLAEPELARVWTQGIDTQPPREFWEDGEPKMLTSEGIGRDTASLAELGRARLVGSLPALPGAGETGDWALARTDQWRASPGSPTILLVATGPGVDPAAIAAQLQELEPYAQVLTAADGLAAVAAHPALSLLQRIFAVSGALAGVFAVAAVLLVQVMGGPDRLRLLAVLRTMGATGEQARGVTAWELGPLVGVALSLGVGLGLGTGWLLVSCLDLSGLTTGNHRPAWHPDLVALAAVVAALVCGAAAAVVVSARAAGRASLSRVLRIGEEG</sequence>
<evidence type="ECO:0000256" key="7">
    <source>
        <dbReference type="SAM" id="Phobius"/>
    </source>
</evidence>
<protein>
    <submittedName>
        <fullName evidence="9">FtsX-like permease family</fullName>
    </submittedName>
</protein>
<dbReference type="PANTHER" id="PTHR30572">
    <property type="entry name" value="MEMBRANE COMPONENT OF TRANSPORTER-RELATED"/>
    <property type="match status" value="1"/>
</dbReference>
<evidence type="ECO:0000256" key="4">
    <source>
        <dbReference type="ARBA" id="ARBA00022989"/>
    </source>
</evidence>
<name>A0A448N111_9ACTN</name>
<gene>
    <name evidence="9" type="ORF">NCTC12967_02411</name>
</gene>
<dbReference type="Proteomes" id="UP000273044">
    <property type="component" value="Chromosome"/>
</dbReference>
<organism evidence="9 10">
    <name type="scientific">Arachnia propionica</name>
    <dbReference type="NCBI Taxonomy" id="1750"/>
    <lineage>
        <taxon>Bacteria</taxon>
        <taxon>Bacillati</taxon>
        <taxon>Actinomycetota</taxon>
        <taxon>Actinomycetes</taxon>
        <taxon>Propionibacteriales</taxon>
        <taxon>Propionibacteriaceae</taxon>
        <taxon>Arachnia</taxon>
    </lineage>
</organism>
<feature type="transmembrane region" description="Helical" evidence="7">
    <location>
        <begin position="522"/>
        <end position="542"/>
    </location>
</feature>
<keyword evidence="10" id="KW-1185">Reference proteome</keyword>
<feature type="transmembrane region" description="Helical" evidence="7">
    <location>
        <begin position="394"/>
        <end position="415"/>
    </location>
</feature>
<dbReference type="GeneID" id="64407849"/>
<feature type="transmembrane region" description="Helical" evidence="7">
    <location>
        <begin position="737"/>
        <end position="756"/>
    </location>
</feature>
<evidence type="ECO:0000256" key="6">
    <source>
        <dbReference type="ARBA" id="ARBA00038076"/>
    </source>
</evidence>
<evidence type="ECO:0000313" key="9">
    <source>
        <dbReference type="EMBL" id="VEH71101.1"/>
    </source>
</evidence>
<dbReference type="AlphaFoldDB" id="A0A448N111"/>
<feature type="transmembrane region" description="Helical" evidence="7">
    <location>
        <begin position="466"/>
        <end position="487"/>
    </location>
</feature>
<keyword evidence="2" id="KW-1003">Cell membrane</keyword>
<evidence type="ECO:0000259" key="8">
    <source>
        <dbReference type="Pfam" id="PF02687"/>
    </source>
</evidence>
<feature type="transmembrane region" description="Helical" evidence="7">
    <location>
        <begin position="317"/>
        <end position="341"/>
    </location>
</feature>
<reference evidence="9 10" key="1">
    <citation type="submission" date="2018-12" db="EMBL/GenBank/DDBJ databases">
        <authorList>
            <consortium name="Pathogen Informatics"/>
        </authorList>
    </citation>
    <scope>NUCLEOTIDE SEQUENCE [LARGE SCALE GENOMIC DNA]</scope>
    <source>
        <strain evidence="9 10">NCTC12967</strain>
    </source>
</reference>
<feature type="transmembrane region" description="Helical" evidence="7">
    <location>
        <begin position="833"/>
        <end position="855"/>
    </location>
</feature>
<accession>A0A448N111</accession>
<evidence type="ECO:0000256" key="2">
    <source>
        <dbReference type="ARBA" id="ARBA00022475"/>
    </source>
</evidence>
<evidence type="ECO:0000256" key="5">
    <source>
        <dbReference type="ARBA" id="ARBA00023136"/>
    </source>
</evidence>
<comment type="similarity">
    <text evidence="6">Belongs to the ABC-4 integral membrane protein family.</text>
</comment>
<feature type="transmembrane region" description="Helical" evidence="7">
    <location>
        <begin position="792"/>
        <end position="813"/>
    </location>
</feature>
<evidence type="ECO:0000256" key="3">
    <source>
        <dbReference type="ARBA" id="ARBA00022692"/>
    </source>
</evidence>
<proteinExistence type="inferred from homology"/>
<keyword evidence="4 7" id="KW-1133">Transmembrane helix</keyword>
<keyword evidence="5 7" id="KW-0472">Membrane</keyword>
<feature type="transmembrane region" description="Helical" evidence="7">
    <location>
        <begin position="436"/>
        <end position="454"/>
    </location>
</feature>
<keyword evidence="3 7" id="KW-0812">Transmembrane</keyword>
<dbReference type="RefSeq" id="WP_061787991.1">
    <property type="nucleotide sequence ID" value="NZ_LR134406.1"/>
</dbReference>
<dbReference type="InterPro" id="IPR050250">
    <property type="entry name" value="Macrolide_Exporter_MacB"/>
</dbReference>
<dbReference type="InterPro" id="IPR003838">
    <property type="entry name" value="ABC3_permease_C"/>
</dbReference>
<evidence type="ECO:0000256" key="1">
    <source>
        <dbReference type="ARBA" id="ARBA00004651"/>
    </source>
</evidence>